<sequence>MLKVGIEATGGVLAGIVVVLWLSISLFIRNSNRHLQKIDVVTFCWLTMTAMTGVWEWAYLHYHDDVVADAQTFIATNTHVWTNYYDISYIVPWRFSPIMYTEYAAYADRAYMSTHDPLAQIVELSHLLYCSVFAALAITRKSVGDTYLYLIFMVLALGTQSMQCLMYVSNYFVETTEPHHANFITESFPAGQYWEKRPFFYVNIFWTGMGLVVIFIEVILGKWRHTQNNDKKKKKN</sequence>
<reference evidence="2" key="1">
    <citation type="submission" date="2021-01" db="EMBL/GenBank/DDBJ databases">
        <authorList>
            <person name="Corre E."/>
            <person name="Pelletier E."/>
            <person name="Niang G."/>
            <person name="Scheremetjew M."/>
            <person name="Finn R."/>
            <person name="Kale V."/>
            <person name="Holt S."/>
            <person name="Cochrane G."/>
            <person name="Meng A."/>
            <person name="Brown T."/>
            <person name="Cohen L."/>
        </authorList>
    </citation>
    <scope>NUCLEOTIDE SEQUENCE</scope>
    <source>
        <strain evidence="2">SoJaBio B1-5/56/2</strain>
    </source>
</reference>
<feature type="transmembrane region" description="Helical" evidence="1">
    <location>
        <begin position="146"/>
        <end position="168"/>
    </location>
</feature>
<evidence type="ECO:0008006" key="3">
    <source>
        <dbReference type="Google" id="ProtNLM"/>
    </source>
</evidence>
<feature type="transmembrane region" description="Helical" evidence="1">
    <location>
        <begin position="118"/>
        <end position="139"/>
    </location>
</feature>
<dbReference type="AlphaFoldDB" id="A0A7S4P8S3"/>
<keyword evidence="1" id="KW-0812">Transmembrane</keyword>
<feature type="transmembrane region" description="Helical" evidence="1">
    <location>
        <begin position="199"/>
        <end position="223"/>
    </location>
</feature>
<proteinExistence type="predicted"/>
<gene>
    <name evidence="2" type="ORF">NAES01612_LOCUS20584</name>
</gene>
<keyword evidence="1" id="KW-0472">Membrane</keyword>
<keyword evidence="1" id="KW-1133">Transmembrane helix</keyword>
<organism evidence="2">
    <name type="scientific">Paramoeba aestuarina</name>
    <dbReference type="NCBI Taxonomy" id="180227"/>
    <lineage>
        <taxon>Eukaryota</taxon>
        <taxon>Amoebozoa</taxon>
        <taxon>Discosea</taxon>
        <taxon>Flabellinia</taxon>
        <taxon>Dactylopodida</taxon>
        <taxon>Paramoebidae</taxon>
        <taxon>Paramoeba</taxon>
    </lineage>
</organism>
<feature type="transmembrane region" description="Helical" evidence="1">
    <location>
        <begin position="6"/>
        <end position="28"/>
    </location>
</feature>
<evidence type="ECO:0000313" key="2">
    <source>
        <dbReference type="EMBL" id="CAE2327200.1"/>
    </source>
</evidence>
<dbReference type="EMBL" id="HBKR01031316">
    <property type="protein sequence ID" value="CAE2327200.1"/>
    <property type="molecule type" value="Transcribed_RNA"/>
</dbReference>
<accession>A0A7S4P8S3</accession>
<feature type="transmembrane region" description="Helical" evidence="1">
    <location>
        <begin position="40"/>
        <end position="60"/>
    </location>
</feature>
<evidence type="ECO:0000256" key="1">
    <source>
        <dbReference type="SAM" id="Phobius"/>
    </source>
</evidence>
<protein>
    <recommendedName>
        <fullName evidence="3">EXPERA domain-containing protein</fullName>
    </recommendedName>
</protein>
<name>A0A7S4P8S3_9EUKA</name>